<reference evidence="1" key="1">
    <citation type="submission" date="2020-05" db="EMBL/GenBank/DDBJ databases">
        <authorList>
            <person name="Chiriac C."/>
            <person name="Salcher M."/>
            <person name="Ghai R."/>
            <person name="Kavagutti S V."/>
        </authorList>
    </citation>
    <scope>NUCLEOTIDE SEQUENCE</scope>
</reference>
<evidence type="ECO:0000313" key="1">
    <source>
        <dbReference type="EMBL" id="CAB4220070.1"/>
    </source>
</evidence>
<name>A0A6J5SXQ5_9CAUD</name>
<proteinExistence type="predicted"/>
<dbReference type="EMBL" id="LR797487">
    <property type="protein sequence ID" value="CAB4220070.1"/>
    <property type="molecule type" value="Genomic_DNA"/>
</dbReference>
<gene>
    <name evidence="1" type="ORF">UFOVP1620_23</name>
</gene>
<dbReference type="Gene3D" id="4.10.410.40">
    <property type="match status" value="1"/>
</dbReference>
<sequence length="135" mass="13490">MAAVLTQGTAITIGGTTLTGVTDITPPSATRGTVDITNLLSPDHAKEYAGGMIDGGEMSATAIVGVGSAALGTINGYIEDYGAAKSCVITLADTSTITFDGIVTKFQVDGVATGDNTVKATVGVKPVGKITYAFD</sequence>
<organism evidence="1">
    <name type="scientific">uncultured Caudovirales phage</name>
    <dbReference type="NCBI Taxonomy" id="2100421"/>
    <lineage>
        <taxon>Viruses</taxon>
        <taxon>Duplodnaviria</taxon>
        <taxon>Heunggongvirae</taxon>
        <taxon>Uroviricota</taxon>
        <taxon>Caudoviricetes</taxon>
        <taxon>Peduoviridae</taxon>
        <taxon>Maltschvirus</taxon>
        <taxon>Maltschvirus maltsch</taxon>
    </lineage>
</organism>
<accession>A0A6J5SXQ5</accession>
<protein>
    <submittedName>
        <fullName evidence="1">Uncharacterized protein</fullName>
    </submittedName>
</protein>